<organism evidence="5 6">
    <name type="scientific">Petrolisthes manimaculis</name>
    <dbReference type="NCBI Taxonomy" id="1843537"/>
    <lineage>
        <taxon>Eukaryota</taxon>
        <taxon>Metazoa</taxon>
        <taxon>Ecdysozoa</taxon>
        <taxon>Arthropoda</taxon>
        <taxon>Crustacea</taxon>
        <taxon>Multicrustacea</taxon>
        <taxon>Malacostraca</taxon>
        <taxon>Eumalacostraca</taxon>
        <taxon>Eucarida</taxon>
        <taxon>Decapoda</taxon>
        <taxon>Pleocyemata</taxon>
        <taxon>Anomura</taxon>
        <taxon>Galatheoidea</taxon>
        <taxon>Porcellanidae</taxon>
        <taxon>Petrolisthes</taxon>
    </lineage>
</organism>
<name>A0AAE1UHW0_9EUCA</name>
<dbReference type="InterPro" id="IPR009053">
    <property type="entry name" value="Prefoldin"/>
</dbReference>
<feature type="region of interest" description="Disordered" evidence="4">
    <location>
        <begin position="158"/>
        <end position="203"/>
    </location>
</feature>
<evidence type="ECO:0000313" key="5">
    <source>
        <dbReference type="EMBL" id="KAK4324302.1"/>
    </source>
</evidence>
<feature type="compositionally biased region" description="Gly residues" evidence="4">
    <location>
        <begin position="404"/>
        <end position="426"/>
    </location>
</feature>
<feature type="compositionally biased region" description="Basic and acidic residues" evidence="4">
    <location>
        <begin position="251"/>
        <end position="263"/>
    </location>
</feature>
<feature type="compositionally biased region" description="Basic and acidic residues" evidence="4">
    <location>
        <begin position="515"/>
        <end position="526"/>
    </location>
</feature>
<feature type="compositionally biased region" description="Polar residues" evidence="4">
    <location>
        <begin position="380"/>
        <end position="391"/>
    </location>
</feature>
<keyword evidence="6" id="KW-1185">Reference proteome</keyword>
<evidence type="ECO:0000256" key="1">
    <source>
        <dbReference type="ARBA" id="ARBA00004123"/>
    </source>
</evidence>
<dbReference type="InterPro" id="IPR004127">
    <property type="entry name" value="Prefoldin_subunit_alpha"/>
</dbReference>
<dbReference type="GO" id="GO:0005634">
    <property type="term" value="C:nucleus"/>
    <property type="evidence" value="ECO:0007669"/>
    <property type="project" value="UniProtKB-SubCell"/>
</dbReference>
<accession>A0AAE1UHW0</accession>
<feature type="compositionally biased region" description="Low complexity" evidence="4">
    <location>
        <begin position="493"/>
        <end position="506"/>
    </location>
</feature>
<feature type="compositionally biased region" description="Pro residues" evidence="4">
    <location>
        <begin position="477"/>
        <end position="492"/>
    </location>
</feature>
<reference evidence="5" key="1">
    <citation type="submission" date="2023-11" db="EMBL/GenBank/DDBJ databases">
        <title>Genome assemblies of two species of porcelain crab, Petrolisthes cinctipes and Petrolisthes manimaculis (Anomura: Porcellanidae).</title>
        <authorList>
            <person name="Angst P."/>
        </authorList>
    </citation>
    <scope>NUCLEOTIDE SEQUENCE</scope>
    <source>
        <strain evidence="5">PB745_02</strain>
        <tissue evidence="5">Gill</tissue>
    </source>
</reference>
<dbReference type="GO" id="GO:0003714">
    <property type="term" value="F:transcription corepressor activity"/>
    <property type="evidence" value="ECO:0007669"/>
    <property type="project" value="TreeGrafter"/>
</dbReference>
<feature type="compositionally biased region" description="Basic residues" evidence="4">
    <location>
        <begin position="551"/>
        <end position="562"/>
    </location>
</feature>
<feature type="compositionally biased region" description="Basic and acidic residues" evidence="4">
    <location>
        <begin position="429"/>
        <end position="438"/>
    </location>
</feature>
<feature type="compositionally biased region" description="Low complexity" evidence="4">
    <location>
        <begin position="277"/>
        <end position="308"/>
    </location>
</feature>
<dbReference type="Proteomes" id="UP001292094">
    <property type="component" value="Unassembled WGS sequence"/>
</dbReference>
<protein>
    <recommendedName>
        <fullName evidence="7">Unconventional prefoldin RPB5 interactor</fullName>
    </recommendedName>
</protein>
<feature type="compositionally biased region" description="Low complexity" evidence="4">
    <location>
        <begin position="527"/>
        <end position="544"/>
    </location>
</feature>
<evidence type="ECO:0000256" key="3">
    <source>
        <dbReference type="ARBA" id="ARBA00038295"/>
    </source>
</evidence>
<keyword evidence="2" id="KW-0539">Nucleus</keyword>
<dbReference type="AlphaFoldDB" id="A0AAE1UHW0"/>
<proteinExistence type="inferred from homology"/>
<evidence type="ECO:0000256" key="2">
    <source>
        <dbReference type="ARBA" id="ARBA00023242"/>
    </source>
</evidence>
<evidence type="ECO:0000256" key="4">
    <source>
        <dbReference type="SAM" id="MobiDB-lite"/>
    </source>
</evidence>
<dbReference type="Pfam" id="PF02996">
    <property type="entry name" value="Prefoldin"/>
    <property type="match status" value="1"/>
</dbReference>
<evidence type="ECO:0000313" key="6">
    <source>
        <dbReference type="Proteomes" id="UP001292094"/>
    </source>
</evidence>
<dbReference type="PANTHER" id="PTHR15111">
    <property type="entry name" value="RNA POLYMERASE II SUBUNIT 5-MEDIATING PROTEIN NNX3"/>
    <property type="match status" value="1"/>
</dbReference>
<dbReference type="Gene3D" id="1.10.287.370">
    <property type="match status" value="1"/>
</dbReference>
<comment type="subcellular location">
    <subcellularLocation>
        <location evidence="1">Nucleus</location>
    </subcellularLocation>
</comment>
<dbReference type="GO" id="GO:0000122">
    <property type="term" value="P:negative regulation of transcription by RNA polymerase II"/>
    <property type="evidence" value="ECO:0007669"/>
    <property type="project" value="TreeGrafter"/>
</dbReference>
<comment type="similarity">
    <text evidence="3">Belongs to the RNA polymerase II subunit 5-mediating protein family.</text>
</comment>
<dbReference type="CDD" id="cd23159">
    <property type="entry name" value="Prefoldin_URI1"/>
    <property type="match status" value="1"/>
</dbReference>
<gene>
    <name evidence="5" type="ORF">Pmani_005049</name>
</gene>
<dbReference type="InterPro" id="IPR052255">
    <property type="entry name" value="RNA_pol_II_subunit5-mediator"/>
</dbReference>
<feature type="region of interest" description="Disordered" evidence="4">
    <location>
        <begin position="404"/>
        <end position="562"/>
    </location>
</feature>
<feature type="region of interest" description="Disordered" evidence="4">
    <location>
        <begin position="220"/>
        <end position="312"/>
    </location>
</feature>
<feature type="compositionally biased region" description="Acidic residues" evidence="4">
    <location>
        <begin position="220"/>
        <end position="250"/>
    </location>
</feature>
<evidence type="ECO:0008006" key="7">
    <source>
        <dbReference type="Google" id="ProtNLM"/>
    </source>
</evidence>
<sequence length="562" mass="62511">MTDTQHTSQSVSVTSVRENLTDIVHLRTAHTERLEGVQEELRKLHEYKSDYVHLNKRLCTLPHTTTHQVMVPFGPLAFMPGRLVHTNEVLVLLGDNWFAERSTTQAINIVKRRIQDCDNKIQRAESTRSIHQGWLRETEELLTGESGERVEIVEQMSEEEYQRDQKQHKINVTKHHQQEKERKNQERERSEEEQRFTHTLADKDKKIYEDIMKRLDALEMEEEEEGEDEEEEEEEEGIDEEEEEEIEDEERTEREKGGREVGEKGALSTDAKDTKVTDTTTTVDKTTLDPIPGTTTTDTDTPTDTATTSCRHLKQKPKLKRRVSWADDARPLYTIIPDDTNKQIYRIKYCSGPLSLSLDLDPQDTTTTTTNTTSPQNPGEGTTHTATTGIRSPSDLYRAFAGMGEGGVAEGGAEGGGGEGDGGSGGVEVEEKGKEGLQRPRGILKKATSLPLQDDDNGGEGWCLPPAPMDLEDEDSPPPPTTPPPPPSPPPNRTSSSSASSTSSSSQPAFTYCIQEHKPKTPKEESTATSSTSTSSTSATSTSAPDPQPKRISKFKASRMKK</sequence>
<feature type="region of interest" description="Disordered" evidence="4">
    <location>
        <begin position="359"/>
        <end position="391"/>
    </location>
</feature>
<dbReference type="EMBL" id="JAWZYT010000372">
    <property type="protein sequence ID" value="KAK4324302.1"/>
    <property type="molecule type" value="Genomic_DNA"/>
</dbReference>
<dbReference type="PANTHER" id="PTHR15111:SF0">
    <property type="entry name" value="UNCONVENTIONAL PREFOLDIN RPB5 INTERACTOR 1"/>
    <property type="match status" value="1"/>
</dbReference>
<comment type="caution">
    <text evidence="5">The sequence shown here is derived from an EMBL/GenBank/DDBJ whole genome shotgun (WGS) entry which is preliminary data.</text>
</comment>
<dbReference type="GO" id="GO:0019212">
    <property type="term" value="F:phosphatase inhibitor activity"/>
    <property type="evidence" value="ECO:0007669"/>
    <property type="project" value="TreeGrafter"/>
</dbReference>
<dbReference type="GO" id="GO:0003682">
    <property type="term" value="F:chromatin binding"/>
    <property type="evidence" value="ECO:0007669"/>
    <property type="project" value="TreeGrafter"/>
</dbReference>
<dbReference type="SUPFAM" id="SSF46579">
    <property type="entry name" value="Prefoldin"/>
    <property type="match status" value="1"/>
</dbReference>
<feature type="compositionally biased region" description="Basic and acidic residues" evidence="4">
    <location>
        <begin position="176"/>
        <end position="203"/>
    </location>
</feature>
<feature type="compositionally biased region" description="Low complexity" evidence="4">
    <location>
        <begin position="359"/>
        <end position="379"/>
    </location>
</feature>